<evidence type="ECO:0000259" key="9">
    <source>
        <dbReference type="PROSITE" id="PS50157"/>
    </source>
</evidence>
<feature type="compositionally biased region" description="Acidic residues" evidence="8">
    <location>
        <begin position="402"/>
        <end position="419"/>
    </location>
</feature>
<keyword evidence="2" id="KW-0479">Metal-binding</keyword>
<evidence type="ECO:0000313" key="11">
    <source>
        <dbReference type="Proteomes" id="UP001202479"/>
    </source>
</evidence>
<dbReference type="GO" id="GO:0008270">
    <property type="term" value="F:zinc ion binding"/>
    <property type="evidence" value="ECO:0007669"/>
    <property type="project" value="UniProtKB-KW"/>
</dbReference>
<feature type="compositionally biased region" description="Basic residues" evidence="8">
    <location>
        <begin position="476"/>
        <end position="487"/>
    </location>
</feature>
<evidence type="ECO:0000313" key="10">
    <source>
        <dbReference type="EMBL" id="KAI3402745.2"/>
    </source>
</evidence>
<dbReference type="GO" id="GO:0005634">
    <property type="term" value="C:nucleus"/>
    <property type="evidence" value="ECO:0007669"/>
    <property type="project" value="UniProtKB-SubCell"/>
</dbReference>
<organism evidence="10 11">
    <name type="scientific">Candida oxycetoniae</name>
    <dbReference type="NCBI Taxonomy" id="497107"/>
    <lineage>
        <taxon>Eukaryota</taxon>
        <taxon>Fungi</taxon>
        <taxon>Dikarya</taxon>
        <taxon>Ascomycota</taxon>
        <taxon>Saccharomycotina</taxon>
        <taxon>Pichiomycetes</taxon>
        <taxon>Debaryomycetaceae</taxon>
        <taxon>Candida/Lodderomyces clade</taxon>
        <taxon>Candida</taxon>
    </lineage>
</organism>
<feature type="compositionally biased region" description="Low complexity" evidence="8">
    <location>
        <begin position="274"/>
        <end position="291"/>
    </location>
</feature>
<dbReference type="GO" id="GO:0000978">
    <property type="term" value="F:RNA polymerase II cis-regulatory region sequence-specific DNA binding"/>
    <property type="evidence" value="ECO:0007669"/>
    <property type="project" value="InterPro"/>
</dbReference>
<dbReference type="Gene3D" id="3.30.160.60">
    <property type="entry name" value="Classic Zinc Finger"/>
    <property type="match status" value="2"/>
</dbReference>
<feature type="compositionally biased region" description="Low complexity" evidence="8">
    <location>
        <begin position="687"/>
        <end position="704"/>
    </location>
</feature>
<dbReference type="SUPFAM" id="SSF57667">
    <property type="entry name" value="beta-beta-alpha zinc fingers"/>
    <property type="match status" value="1"/>
</dbReference>
<keyword evidence="6" id="KW-0539">Nucleus</keyword>
<evidence type="ECO:0000256" key="7">
    <source>
        <dbReference type="PROSITE-ProRule" id="PRU00042"/>
    </source>
</evidence>
<accession>A0AAI9STT4</accession>
<dbReference type="PROSITE" id="PS00028">
    <property type="entry name" value="ZINC_FINGER_C2H2_1"/>
    <property type="match status" value="2"/>
</dbReference>
<evidence type="ECO:0000256" key="3">
    <source>
        <dbReference type="ARBA" id="ARBA00022737"/>
    </source>
</evidence>
<feature type="region of interest" description="Disordered" evidence="8">
    <location>
        <begin position="264"/>
        <end position="325"/>
    </location>
</feature>
<dbReference type="PANTHER" id="PTHR40626:SF11">
    <property type="entry name" value="ZINC FINGER PROTEIN YPR022C"/>
    <property type="match status" value="1"/>
</dbReference>
<protein>
    <submittedName>
        <fullName evidence="10">CAS5</fullName>
    </submittedName>
</protein>
<dbReference type="InterPro" id="IPR051059">
    <property type="entry name" value="VerF-like"/>
</dbReference>
<feature type="region of interest" description="Disordered" evidence="8">
    <location>
        <begin position="476"/>
        <end position="551"/>
    </location>
</feature>
<keyword evidence="5" id="KW-0862">Zinc</keyword>
<feature type="region of interest" description="Disordered" evidence="8">
    <location>
        <begin position="668"/>
        <end position="747"/>
    </location>
</feature>
<feature type="region of interest" description="Disordered" evidence="8">
    <location>
        <begin position="383"/>
        <end position="432"/>
    </location>
</feature>
<evidence type="ECO:0000256" key="6">
    <source>
        <dbReference type="ARBA" id="ARBA00023242"/>
    </source>
</evidence>
<dbReference type="Proteomes" id="UP001202479">
    <property type="component" value="Unassembled WGS sequence"/>
</dbReference>
<feature type="compositionally biased region" description="Polar residues" evidence="8">
    <location>
        <begin position="517"/>
        <end position="528"/>
    </location>
</feature>
<dbReference type="PANTHER" id="PTHR40626">
    <property type="entry name" value="MIP31509P"/>
    <property type="match status" value="1"/>
</dbReference>
<dbReference type="GeneID" id="73382034"/>
<reference evidence="10" key="1">
    <citation type="journal article" date="2022" name="DNA Res.">
        <title>Genome analysis of five recently described species of the CUG-Ser clade uncovers Candida theae as a new hybrid lineage with pathogenic potential in the Candida parapsilosis species complex.</title>
        <authorList>
            <person name="Mixao V."/>
            <person name="Del Olmo V."/>
            <person name="Hegedusova E."/>
            <person name="Saus E."/>
            <person name="Pryszcz L."/>
            <person name="Cillingova A."/>
            <person name="Nosek J."/>
            <person name="Gabaldon T."/>
        </authorList>
    </citation>
    <scope>NUCLEOTIDE SEQUENCE</scope>
    <source>
        <strain evidence="10">CBS 10844</strain>
    </source>
</reference>
<feature type="compositionally biased region" description="Low complexity" evidence="8">
    <location>
        <begin position="620"/>
        <end position="634"/>
    </location>
</feature>
<feature type="domain" description="C2H2-type" evidence="9">
    <location>
        <begin position="746"/>
        <end position="773"/>
    </location>
</feature>
<evidence type="ECO:0000256" key="4">
    <source>
        <dbReference type="ARBA" id="ARBA00022771"/>
    </source>
</evidence>
<sequence length="811" mass="90697">MEKFLLSSPNQLAQPYIYDESTKAQNNTPNDNNINNINNSTCESYDNTNTNNTTTTTTITSTTSNKSTIIQQQYQQQPPMQLLHQLQSQDHIDPATSTTQTSLLASLSFTSQNLKPQLQQGLTFQQGQFLQSQPQQSSQDVHSISGVASENLNDPSLFGGDEVVPISTNLPDNKCFLTDESGLGINMIDSGNTSFNHSRNVSLDNSMPLFHLPHNGNKNYHHFQHTDSITSISQDPPIAMNNSIPQSVSSNTIYSFDSVPSFESPMHQQLQPYNSSSNSNSNSNSNNNINIMHSQSSHFTSTPRRVGRTKSTSISSYNTPMRSCQPSFSPLDLATAAAATSNKITKTPANNKAIKGHTRTRSRVSLDAAAAALASKTNSISSYNSTLNPFYTPSQLTTSFNDNDEEEDDDDEDDEDDEDVHEHERENTFSETSMVTPGLYKLKQSRSTFFSPFRNNAFDELDPDENDAMKQLKKAKSYTNLMRRKRKEQLGQPQPLDSLGENSLMAGALVSPKKMSDQSSLLTQPSQKQQQHHHHQHQQQHQHQHLHQQQLHRIDLLSPEFDKTPMNYPAFDKNITTNLNQSVSPYNQHRKTFSNTHFSGASINLNASIALDPSEEDDFNSNINSSTTTNTTTTPNLLPPMATFSNDSLNFSEKEDESFELKNRMVKKEFTSSTTSHRRKSKEKSSKASVSSLSSSGDNKSIGSLNENNDDDTVTIPIPADLHVTRPTVRNNRSDKNDKTDPKKKHKCPICESRFQRPEHVKRHLKSHSSDKPFHCEEANCGKCFNRKDNLKAHLKKIHGTIPKKAANEED</sequence>
<dbReference type="PROSITE" id="PS50157">
    <property type="entry name" value="ZINC_FINGER_C2H2_2"/>
    <property type="match status" value="2"/>
</dbReference>
<feature type="compositionally biased region" description="Basic and acidic residues" evidence="8">
    <location>
        <begin position="732"/>
        <end position="741"/>
    </location>
</feature>
<keyword evidence="11" id="KW-1185">Reference proteome</keyword>
<keyword evidence="3" id="KW-0677">Repeat</keyword>
<evidence type="ECO:0000256" key="8">
    <source>
        <dbReference type="SAM" id="MobiDB-lite"/>
    </source>
</evidence>
<dbReference type="RefSeq" id="XP_049178492.1">
    <property type="nucleotide sequence ID" value="XM_049325856.1"/>
</dbReference>
<gene>
    <name evidence="10" type="ORF">KGF56_004419</name>
</gene>
<evidence type="ECO:0000256" key="2">
    <source>
        <dbReference type="ARBA" id="ARBA00022723"/>
    </source>
</evidence>
<feature type="domain" description="C2H2-type" evidence="9">
    <location>
        <begin position="774"/>
        <end position="799"/>
    </location>
</feature>
<dbReference type="SMART" id="SM00355">
    <property type="entry name" value="ZnF_C2H2"/>
    <property type="match status" value="2"/>
</dbReference>
<evidence type="ECO:0000256" key="5">
    <source>
        <dbReference type="ARBA" id="ARBA00022833"/>
    </source>
</evidence>
<dbReference type="GO" id="GO:0000981">
    <property type="term" value="F:DNA-binding transcription factor activity, RNA polymerase II-specific"/>
    <property type="evidence" value="ECO:0007669"/>
    <property type="project" value="InterPro"/>
</dbReference>
<comment type="subcellular location">
    <subcellularLocation>
        <location evidence="1">Nucleus</location>
    </subcellularLocation>
</comment>
<name>A0AAI9STT4_9ASCO</name>
<dbReference type="InterPro" id="IPR013087">
    <property type="entry name" value="Znf_C2H2_type"/>
</dbReference>
<feature type="compositionally biased region" description="Polar residues" evidence="8">
    <location>
        <begin position="292"/>
        <end position="325"/>
    </location>
</feature>
<feature type="compositionally biased region" description="Polar residues" evidence="8">
    <location>
        <begin position="383"/>
        <end position="400"/>
    </location>
</feature>
<proteinExistence type="predicted"/>
<feature type="region of interest" description="Disordered" evidence="8">
    <location>
        <begin position="616"/>
        <end position="648"/>
    </location>
</feature>
<keyword evidence="4 7" id="KW-0863">Zinc-finger</keyword>
<comment type="caution">
    <text evidence="10">The sequence shown here is derived from an EMBL/GenBank/DDBJ whole genome shotgun (WGS) entry which is preliminary data.</text>
</comment>
<feature type="compositionally biased region" description="Basic residues" evidence="8">
    <location>
        <begin position="530"/>
        <end position="546"/>
    </location>
</feature>
<evidence type="ECO:0000256" key="1">
    <source>
        <dbReference type="ARBA" id="ARBA00004123"/>
    </source>
</evidence>
<dbReference type="GO" id="GO:0000785">
    <property type="term" value="C:chromatin"/>
    <property type="evidence" value="ECO:0007669"/>
    <property type="project" value="TreeGrafter"/>
</dbReference>
<dbReference type="InterPro" id="IPR036236">
    <property type="entry name" value="Znf_C2H2_sf"/>
</dbReference>
<dbReference type="AlphaFoldDB" id="A0AAI9STT4"/>
<dbReference type="EMBL" id="JAHUZD010000141">
    <property type="protein sequence ID" value="KAI3402745.2"/>
    <property type="molecule type" value="Genomic_DNA"/>
</dbReference>